<protein>
    <submittedName>
        <fullName evidence="2">Oligopeptide transport ATP-binding protein OppF</fullName>
    </submittedName>
</protein>
<keyword evidence="2" id="KW-0067">ATP-binding</keyword>
<reference evidence="2" key="1">
    <citation type="submission" date="2020-02" db="EMBL/GenBank/DDBJ databases">
        <authorList>
            <person name="Meier V. D."/>
        </authorList>
    </citation>
    <scope>NUCLEOTIDE SEQUENCE</scope>
    <source>
        <strain evidence="2">AVDCRST_MAG76</strain>
    </source>
</reference>
<evidence type="ECO:0000256" key="1">
    <source>
        <dbReference type="SAM" id="MobiDB-lite"/>
    </source>
</evidence>
<accession>A0A6J4J0W6</accession>
<organism evidence="2">
    <name type="scientific">uncultured Acidimicrobiales bacterium</name>
    <dbReference type="NCBI Taxonomy" id="310071"/>
    <lineage>
        <taxon>Bacteria</taxon>
        <taxon>Bacillati</taxon>
        <taxon>Actinomycetota</taxon>
        <taxon>Acidimicrobiia</taxon>
        <taxon>Acidimicrobiales</taxon>
        <taxon>environmental samples</taxon>
    </lineage>
</organism>
<dbReference type="AlphaFoldDB" id="A0A6J4J0W6"/>
<evidence type="ECO:0000313" key="2">
    <source>
        <dbReference type="EMBL" id="CAA9267444.1"/>
    </source>
</evidence>
<feature type="compositionally biased region" description="Pro residues" evidence="1">
    <location>
        <begin position="1"/>
        <end position="11"/>
    </location>
</feature>
<proteinExistence type="predicted"/>
<feature type="non-terminal residue" evidence="2">
    <location>
        <position position="58"/>
    </location>
</feature>
<feature type="region of interest" description="Disordered" evidence="1">
    <location>
        <begin position="1"/>
        <end position="58"/>
    </location>
</feature>
<dbReference type="EMBL" id="CADCSZ010000190">
    <property type="protein sequence ID" value="CAA9267444.1"/>
    <property type="molecule type" value="Genomic_DNA"/>
</dbReference>
<gene>
    <name evidence="2" type="ORF">AVDCRST_MAG76-3159</name>
</gene>
<dbReference type="GO" id="GO:0005524">
    <property type="term" value="F:ATP binding"/>
    <property type="evidence" value="ECO:0007669"/>
    <property type="project" value="UniProtKB-KW"/>
</dbReference>
<feature type="non-terminal residue" evidence="2">
    <location>
        <position position="1"/>
    </location>
</feature>
<name>A0A6J4J0W6_9ACTN</name>
<sequence length="58" mass="6230">IRVPLPNPLPEGPGGVRNRGAGAHRAWPGPSRRLPLRRVARRGQPVSIDPQPTVAPPM</sequence>
<keyword evidence="2" id="KW-0547">Nucleotide-binding</keyword>